<reference evidence="3" key="1">
    <citation type="journal article" date="2019" name="Int. J. Syst. Evol. Microbiol.">
        <title>The Global Catalogue of Microorganisms (GCM) 10K type strain sequencing project: providing services to taxonomists for standard genome sequencing and annotation.</title>
        <authorList>
            <consortium name="The Broad Institute Genomics Platform"/>
            <consortium name="The Broad Institute Genome Sequencing Center for Infectious Disease"/>
            <person name="Wu L."/>
            <person name="Ma J."/>
        </authorList>
    </citation>
    <scope>NUCLEOTIDE SEQUENCE [LARGE SCALE GENOMIC DNA]</scope>
    <source>
        <strain evidence="3">JCM 17342</strain>
    </source>
</reference>
<proteinExistence type="predicted"/>
<keyword evidence="3" id="KW-1185">Reference proteome</keyword>
<evidence type="ECO:0000256" key="1">
    <source>
        <dbReference type="SAM" id="MobiDB-lite"/>
    </source>
</evidence>
<comment type="caution">
    <text evidence="2">The sequence shown here is derived from an EMBL/GenBank/DDBJ whole genome shotgun (WGS) entry which is preliminary data.</text>
</comment>
<name>A0ABP7QYT5_9PSEU</name>
<feature type="region of interest" description="Disordered" evidence="1">
    <location>
        <begin position="136"/>
        <end position="170"/>
    </location>
</feature>
<feature type="compositionally biased region" description="Basic and acidic residues" evidence="1">
    <location>
        <begin position="142"/>
        <end position="162"/>
    </location>
</feature>
<evidence type="ECO:0000313" key="3">
    <source>
        <dbReference type="Proteomes" id="UP001501747"/>
    </source>
</evidence>
<sequence>MNLEDLLRQQRDEAARPAGELTVRRLLHGIEAEHRRRVASPESLRAMGEVHDEFMAARAALVAGREAADRGELAAAAGHLRVAARSSAGDAAVRLAGVLAKLEIYGEALEWCEAAERDGWQEAADLAVRCREALGQPPKASEVPRHALADRSKPEPVRRPDDPSVSADPGLSRRMKALACTAPLHDLDRHKEMLKWLPEGVYQMAEIGMHTIDRIALAMDFDTGAAHDDVVQRVRPFIAAQAPERSTAEHERVARWVLEKLINVGTVDRVFRGVYGEIDEEGAYQRRLFDFKLLVEVPGPRGGIFLRASDQAINVLVGALDTDIESSQVAAEVKLGNLIDRGQLNDARLAAETARYRTIQFAESLRYKLDATRRDVRMVDWDRALPDLLDKALKHVEERFRVEHAILQNITDQRDNADDPKRKRLAADLVAIVQECIRRHTQLQARLVSARGSFREEQDRQLFSGLPQRPALNLQTQLLLPLLELPIAHAAGPSDVFFRAASGPHVPDVLSLTGLVMMLLRPSADRGRTAGPVADPHLDEAPDLARFPLHLWDRAEELLDLPGEVVELSELLAAAAELDSDLPALVALLAARACNPAVSAAVANGDSSILIAVPSGMPIPPSPGIDVLGDDLLLTIAEVVDVEAHEKHEGIA</sequence>
<evidence type="ECO:0000313" key="2">
    <source>
        <dbReference type="EMBL" id="GAA3989534.1"/>
    </source>
</evidence>
<dbReference type="EMBL" id="BAABAL010000004">
    <property type="protein sequence ID" value="GAA3989534.1"/>
    <property type="molecule type" value="Genomic_DNA"/>
</dbReference>
<protein>
    <submittedName>
        <fullName evidence="2">Uncharacterized protein</fullName>
    </submittedName>
</protein>
<gene>
    <name evidence="2" type="ORF">GCM10022247_05190</name>
</gene>
<organism evidence="2 3">
    <name type="scientific">Allokutzneria multivorans</name>
    <dbReference type="NCBI Taxonomy" id="1142134"/>
    <lineage>
        <taxon>Bacteria</taxon>
        <taxon>Bacillati</taxon>
        <taxon>Actinomycetota</taxon>
        <taxon>Actinomycetes</taxon>
        <taxon>Pseudonocardiales</taxon>
        <taxon>Pseudonocardiaceae</taxon>
        <taxon>Allokutzneria</taxon>
    </lineage>
</organism>
<dbReference type="Proteomes" id="UP001501747">
    <property type="component" value="Unassembled WGS sequence"/>
</dbReference>
<accession>A0ABP7QYT5</accession>
<dbReference type="RefSeq" id="WP_344870836.1">
    <property type="nucleotide sequence ID" value="NZ_BAABAL010000004.1"/>
</dbReference>